<dbReference type="Proteomes" id="UP001597237">
    <property type="component" value="Unassembled WGS sequence"/>
</dbReference>
<dbReference type="EMBL" id="JBHUEY010000001">
    <property type="protein sequence ID" value="MFD1781991.1"/>
    <property type="molecule type" value="Genomic_DNA"/>
</dbReference>
<feature type="compositionally biased region" description="Basic and acidic residues" evidence="1">
    <location>
        <begin position="11"/>
        <end position="25"/>
    </location>
</feature>
<evidence type="ECO:0000313" key="2">
    <source>
        <dbReference type="EMBL" id="MFD1781991.1"/>
    </source>
</evidence>
<accession>A0ABW4MWN0</accession>
<sequence>MPDQSDLNPGDEVKPATDQSGEHVCPRCSGTGRQGEAPCPDCGGSGKIIALVGDA</sequence>
<evidence type="ECO:0008006" key="4">
    <source>
        <dbReference type="Google" id="ProtNLM"/>
    </source>
</evidence>
<evidence type="ECO:0000313" key="3">
    <source>
        <dbReference type="Proteomes" id="UP001597237"/>
    </source>
</evidence>
<dbReference type="Gene3D" id="6.20.20.10">
    <property type="match status" value="1"/>
</dbReference>
<protein>
    <recommendedName>
        <fullName evidence="4">Molecular chaperone DnaJ</fullName>
    </recommendedName>
</protein>
<gene>
    <name evidence="2" type="ORF">ACFSC0_01170</name>
</gene>
<dbReference type="InterPro" id="IPR036410">
    <property type="entry name" value="HSP_DnaJ_Cys-rich_dom_sf"/>
</dbReference>
<evidence type="ECO:0000256" key="1">
    <source>
        <dbReference type="SAM" id="MobiDB-lite"/>
    </source>
</evidence>
<reference evidence="3" key="1">
    <citation type="journal article" date="2019" name="Int. J. Syst. Evol. Microbiol.">
        <title>The Global Catalogue of Microorganisms (GCM) 10K type strain sequencing project: providing services to taxonomists for standard genome sequencing and annotation.</title>
        <authorList>
            <consortium name="The Broad Institute Genomics Platform"/>
            <consortium name="The Broad Institute Genome Sequencing Center for Infectious Disease"/>
            <person name="Wu L."/>
            <person name="Ma J."/>
        </authorList>
    </citation>
    <scope>NUCLEOTIDE SEQUENCE [LARGE SCALE GENOMIC DNA]</scope>
    <source>
        <strain evidence="3">DFY28</strain>
    </source>
</reference>
<organism evidence="2 3">
    <name type="scientific">Phenylobacterium terrae</name>
    <dbReference type="NCBI Taxonomy" id="2665495"/>
    <lineage>
        <taxon>Bacteria</taxon>
        <taxon>Pseudomonadati</taxon>
        <taxon>Pseudomonadota</taxon>
        <taxon>Alphaproteobacteria</taxon>
        <taxon>Caulobacterales</taxon>
        <taxon>Caulobacteraceae</taxon>
        <taxon>Phenylobacterium</taxon>
    </lineage>
</organism>
<feature type="region of interest" description="Disordered" evidence="1">
    <location>
        <begin position="1"/>
        <end position="40"/>
    </location>
</feature>
<name>A0ABW4MWN0_9CAUL</name>
<dbReference type="SUPFAM" id="SSF57938">
    <property type="entry name" value="DnaJ/Hsp40 cysteine-rich domain"/>
    <property type="match status" value="1"/>
</dbReference>
<comment type="caution">
    <text evidence="2">The sequence shown here is derived from an EMBL/GenBank/DDBJ whole genome shotgun (WGS) entry which is preliminary data.</text>
</comment>
<dbReference type="RefSeq" id="WP_377281177.1">
    <property type="nucleotide sequence ID" value="NZ_JBHRSI010000003.1"/>
</dbReference>
<keyword evidence="3" id="KW-1185">Reference proteome</keyword>
<proteinExistence type="predicted"/>